<dbReference type="EMBL" id="KP890823">
    <property type="protein sequence ID" value="AKA62107.1"/>
    <property type="molecule type" value="Genomic_DNA"/>
</dbReference>
<dbReference type="GeneID" id="26622789"/>
<evidence type="ECO:0000313" key="1">
    <source>
        <dbReference type="EMBL" id="AKA62107.1"/>
    </source>
</evidence>
<sequence length="125" mass="14615">MIIEKVCGKKYERKTTNFIDNNDNFVGFDVDSQHCCEYAYYKFFKKENDRFNNGFKEVKLSDLPESAEFIGVAEFSIEDDGSNYFNSITFEISGGYYLEIVNIHNGYYAHVFEYKINLNQEKGSL</sequence>
<dbReference type="RefSeq" id="YP_009195663.1">
    <property type="nucleotide sequence ID" value="NC_028762.1"/>
</dbReference>
<proteinExistence type="predicted"/>
<gene>
    <name evidence="1" type="ORF">Pm5461_241</name>
</gene>
<dbReference type="Proteomes" id="UP000202749">
    <property type="component" value="Segment"/>
</dbReference>
<protein>
    <submittedName>
        <fullName evidence="1">Uncharacterized protein</fullName>
    </submittedName>
</protein>
<evidence type="ECO:0000313" key="2">
    <source>
        <dbReference type="Proteomes" id="UP000202749"/>
    </source>
</evidence>
<name>A0A0G2SSS1_9CAUD</name>
<reference evidence="1 2" key="1">
    <citation type="submission" date="2015-03" db="EMBL/GenBank/DDBJ databases">
        <authorList>
            <person name="Melo L.D.R."/>
            <person name="Veiga P."/>
            <person name="Cerca N."/>
            <person name="Kropinski A.M."/>
            <person name="Azeredo J."/>
            <person name="Almeida C."/>
            <person name="Sillankorva S."/>
        </authorList>
    </citation>
    <scope>NUCLEOTIDE SEQUENCE [LARGE SCALE GENOMIC DNA]</scope>
</reference>
<accession>A0A0G2SSS1</accession>
<organism evidence="1 2">
    <name type="scientific">Proteus phage vB_PmiM_Pm5461</name>
    <dbReference type="NCBI Taxonomy" id="1636250"/>
    <lineage>
        <taxon>Viruses</taxon>
        <taxon>Duplodnaviria</taxon>
        <taxon>Heunggongvirae</taxon>
        <taxon>Uroviricota</taxon>
        <taxon>Caudoviricetes</taxon>
        <taxon>Pantevenvirales</taxon>
        <taxon>Straboviridae</taxon>
        <taxon>Bragavirus</taxon>
        <taxon>Bragavirus pm5461</taxon>
    </lineage>
</organism>
<keyword evidence="2" id="KW-1185">Reference proteome</keyword>
<dbReference type="KEGG" id="vg:26622789"/>
<dbReference type="OrthoDB" id="28727at10239"/>